<dbReference type="InterPro" id="IPR051608">
    <property type="entry name" value="RQC_Subunit_NEMF"/>
</dbReference>
<dbReference type="Pfam" id="PF05833">
    <property type="entry name" value="NFACT_N"/>
    <property type="match status" value="1"/>
</dbReference>
<dbReference type="FunFam" id="2.30.310.10:FF:000004">
    <property type="entry name" value="Fibronectin-binding protein A"/>
    <property type="match status" value="1"/>
</dbReference>
<evidence type="ECO:0000256" key="2">
    <source>
        <dbReference type="ARBA" id="ARBA00022730"/>
    </source>
</evidence>
<comment type="function">
    <text evidence="5">Key component of the ribosome quality control system (RQC), a ribosome-associated complex that mediates the extraction of incompletely synthesized nascent chains from stalled ribosomes and their subsequent degradation. RqcH recruits Ala-charged tRNA, and with RqcP directs the elongation of stalled nascent chains on 50S ribosomal subunits, leading to non-templated C-terminal alanine extensions (Ala tail). The Ala tail promotes nascent chain degradation. May add between 1 and at least 8 Ala residues. Binds to stalled 50S ribosomal subunits.</text>
</comment>
<comment type="caution">
    <text evidence="7">The sequence shown here is derived from an EMBL/GenBank/DDBJ whole genome shotgun (WGS) entry which is preliminary data.</text>
</comment>
<keyword evidence="5" id="KW-0175">Coiled coil</keyword>
<evidence type="ECO:0000313" key="8">
    <source>
        <dbReference type="Proteomes" id="UP000481872"/>
    </source>
</evidence>
<dbReference type="GO" id="GO:0019843">
    <property type="term" value="F:rRNA binding"/>
    <property type="evidence" value="ECO:0007669"/>
    <property type="project" value="UniProtKB-UniRule"/>
</dbReference>
<dbReference type="GO" id="GO:0000049">
    <property type="term" value="F:tRNA binding"/>
    <property type="evidence" value="ECO:0007669"/>
    <property type="project" value="UniProtKB-UniRule"/>
</dbReference>
<keyword evidence="4 5" id="KW-0648">Protein biosynthesis</keyword>
<dbReference type="InterPro" id="IPR008532">
    <property type="entry name" value="NFACT_RNA-bd"/>
</dbReference>
<evidence type="ECO:0000256" key="5">
    <source>
        <dbReference type="HAMAP-Rule" id="MF_00844"/>
    </source>
</evidence>
<evidence type="ECO:0000256" key="4">
    <source>
        <dbReference type="ARBA" id="ARBA00022917"/>
    </source>
</evidence>
<evidence type="ECO:0000256" key="1">
    <source>
        <dbReference type="ARBA" id="ARBA00022555"/>
    </source>
</evidence>
<protein>
    <recommendedName>
        <fullName evidence="5">Rqc2 homolog RqcH</fullName>
        <shortName evidence="5">RqcH</shortName>
    </recommendedName>
</protein>
<name>A0A6M0GYN1_9CLOT</name>
<accession>A0A6M0GYN1</accession>
<dbReference type="PANTHER" id="PTHR15239:SF6">
    <property type="entry name" value="RIBOSOME QUALITY CONTROL COMPLEX SUBUNIT NEMF"/>
    <property type="match status" value="1"/>
</dbReference>
<dbReference type="HAMAP" id="MF_00844_B">
    <property type="entry name" value="RqcH_B"/>
    <property type="match status" value="1"/>
</dbReference>
<dbReference type="InterPro" id="IPR043682">
    <property type="entry name" value="RqcH_bacterial"/>
</dbReference>
<feature type="coiled-coil region" evidence="5">
    <location>
        <begin position="307"/>
        <end position="334"/>
    </location>
</feature>
<dbReference type="Proteomes" id="UP000481872">
    <property type="component" value="Unassembled WGS sequence"/>
</dbReference>
<evidence type="ECO:0000256" key="3">
    <source>
        <dbReference type="ARBA" id="ARBA00022884"/>
    </source>
</evidence>
<comment type="subunit">
    <text evidence="5">Associates with stalled 50S ribosomal subunits. Binds to RqcP.</text>
</comment>
<feature type="domain" description="NFACT RNA-binding" evidence="6">
    <location>
        <begin position="460"/>
        <end position="553"/>
    </location>
</feature>
<dbReference type="RefSeq" id="WP_199868873.1">
    <property type="nucleotide sequence ID" value="NZ_JAAGPU010000001.1"/>
</dbReference>
<sequence length="579" mass="67014">MALDGIFLHSIVNALKEDFLNSRVEKINQPEKDEIILTFKKNRKTQKLLISASSNFARINITNNNKENPLKAPMFCMVLRKYLNTATLINITQIDSDRLIVLDFESSDELGFNSVYSLIVEIMGRHSNISLVRQRDNIVMDSIKHITADINTYRVLYSGVEYKYPPASPKLNSFNFSKEDFKNRVVELYSEKAIDNKFFTSMFTGVSSNLSKELIFRLTKENIDLNLDNIEKIYDFCLDIFSKIKENDFFFASYSNNGILKDFHCIELTSLENFHCKSYENPSTLIEEFYFEKDKHDRLNNRSHDLQKIVNNNIDRVKKKIKILQNTLKECEEKQNINLYGELLTANIYSIKKGDKSIDVLNYYSEKEEYITIPLNEFKTPSENVQIYYKKYTKLKKAEENAVVQLKIAKDELNYLESVMANIVNADNYTEIEDIKNELIETGYIAFKKSKKNSKKKPSKPMHFISSDNIDIYVGKNNIQNDYLTLKFAHKNDIWLHTKNIPGSHVIIKCNGEVPENTLLEAANLAGYYSKSKTSSNVPVDYTEVKHVKKPSGSKPGMVIYYTNKTIYITPEIPKVSQI</sequence>
<dbReference type="EMBL" id="JAAGPU010000001">
    <property type="protein sequence ID" value="NEU03555.1"/>
    <property type="molecule type" value="Genomic_DNA"/>
</dbReference>
<dbReference type="Gene3D" id="2.30.310.10">
    <property type="entry name" value="ibrinogen binding protein from staphylococcus aureus domain"/>
    <property type="match status" value="1"/>
</dbReference>
<dbReference type="GO" id="GO:0072344">
    <property type="term" value="P:rescue of stalled ribosome"/>
    <property type="evidence" value="ECO:0007669"/>
    <property type="project" value="UniProtKB-UniRule"/>
</dbReference>
<dbReference type="PANTHER" id="PTHR15239">
    <property type="entry name" value="NUCLEAR EXPORT MEDIATOR FACTOR NEMF"/>
    <property type="match status" value="1"/>
</dbReference>
<evidence type="ECO:0000313" key="7">
    <source>
        <dbReference type="EMBL" id="NEU03555.1"/>
    </source>
</evidence>
<dbReference type="Pfam" id="PF05670">
    <property type="entry name" value="NFACT-R_1"/>
    <property type="match status" value="1"/>
</dbReference>
<comment type="similarity">
    <text evidence="5">Belongs to the NEMF family.</text>
</comment>
<evidence type="ECO:0000259" key="6">
    <source>
        <dbReference type="Pfam" id="PF05670"/>
    </source>
</evidence>
<organism evidence="7 8">
    <name type="scientific">Clostridium senegalense</name>
    <dbReference type="NCBI Taxonomy" id="1465809"/>
    <lineage>
        <taxon>Bacteria</taxon>
        <taxon>Bacillati</taxon>
        <taxon>Bacillota</taxon>
        <taxon>Clostridia</taxon>
        <taxon>Eubacteriales</taxon>
        <taxon>Clostridiaceae</taxon>
        <taxon>Clostridium</taxon>
    </lineage>
</organism>
<keyword evidence="2 5" id="KW-0699">rRNA-binding</keyword>
<proteinExistence type="inferred from homology"/>
<dbReference type="GO" id="GO:0043023">
    <property type="term" value="F:ribosomal large subunit binding"/>
    <property type="evidence" value="ECO:0007669"/>
    <property type="project" value="UniProtKB-UniRule"/>
</dbReference>
<gene>
    <name evidence="5" type="primary">rqcH</name>
    <name evidence="7" type="ORF">G3M99_01535</name>
</gene>
<keyword evidence="8" id="KW-1185">Reference proteome</keyword>
<keyword evidence="1 5" id="KW-0820">tRNA-binding</keyword>
<keyword evidence="3 5" id="KW-0694">RNA-binding</keyword>
<dbReference type="AlphaFoldDB" id="A0A6M0GYN1"/>
<dbReference type="GO" id="GO:1990112">
    <property type="term" value="C:RQC complex"/>
    <property type="evidence" value="ECO:0007669"/>
    <property type="project" value="TreeGrafter"/>
</dbReference>
<reference evidence="7 8" key="1">
    <citation type="submission" date="2020-02" db="EMBL/GenBank/DDBJ databases">
        <title>Genome assembly of a novel Clostridium senegalense strain.</title>
        <authorList>
            <person name="Gupta T.B."/>
            <person name="Jauregui R."/>
            <person name="Maclean P."/>
            <person name="Nawarathana A."/>
            <person name="Brightwell G."/>
        </authorList>
    </citation>
    <scope>NUCLEOTIDE SEQUENCE [LARGE SCALE GENOMIC DNA]</scope>
    <source>
        <strain evidence="7 8">AGRFS4</strain>
    </source>
</reference>